<dbReference type="SUPFAM" id="SSF54001">
    <property type="entry name" value="Cysteine proteinases"/>
    <property type="match status" value="1"/>
</dbReference>
<dbReference type="GO" id="GO:0004198">
    <property type="term" value="F:calcium-dependent cysteine-type endopeptidase activity"/>
    <property type="evidence" value="ECO:0007669"/>
    <property type="project" value="InterPro"/>
</dbReference>
<evidence type="ECO:0000313" key="3">
    <source>
        <dbReference type="Proteomes" id="UP000265000"/>
    </source>
</evidence>
<comment type="similarity">
    <text evidence="1">Belongs to the peptidase C2 family.</text>
</comment>
<dbReference type="InterPro" id="IPR038765">
    <property type="entry name" value="Papain-like_cys_pep_sf"/>
</dbReference>
<name>A0A3Q2NP99_FUNHE</name>
<evidence type="ECO:0000256" key="1">
    <source>
        <dbReference type="ARBA" id="ARBA00007623"/>
    </source>
</evidence>
<reference evidence="2" key="2">
    <citation type="submission" date="2025-09" db="UniProtKB">
        <authorList>
            <consortium name="Ensembl"/>
        </authorList>
    </citation>
    <scope>IDENTIFICATION</scope>
</reference>
<dbReference type="InterPro" id="IPR022684">
    <property type="entry name" value="Calpain_cysteine_protease"/>
</dbReference>
<dbReference type="GO" id="GO:0006508">
    <property type="term" value="P:proteolysis"/>
    <property type="evidence" value="ECO:0007669"/>
    <property type="project" value="InterPro"/>
</dbReference>
<dbReference type="Ensembl" id="ENSFHET00000014920.1">
    <property type="protein sequence ID" value="ENSFHEP00000000809.1"/>
    <property type="gene ID" value="ENSFHEG00000001541.1"/>
</dbReference>
<proteinExistence type="inferred from homology"/>
<dbReference type="PRINTS" id="PR00704">
    <property type="entry name" value="CALPAIN"/>
</dbReference>
<protein>
    <recommendedName>
        <fullName evidence="4">Calpain catalytic domain-containing protein</fullName>
    </recommendedName>
</protein>
<reference evidence="2" key="1">
    <citation type="submission" date="2025-08" db="UniProtKB">
        <authorList>
            <consortium name="Ensembl"/>
        </authorList>
    </citation>
    <scope>IDENTIFICATION</scope>
</reference>
<accession>A0A3Q2NP99</accession>
<organism evidence="2 3">
    <name type="scientific">Fundulus heteroclitus</name>
    <name type="common">Killifish</name>
    <name type="synonym">Mummichog</name>
    <dbReference type="NCBI Taxonomy" id="8078"/>
    <lineage>
        <taxon>Eukaryota</taxon>
        <taxon>Metazoa</taxon>
        <taxon>Chordata</taxon>
        <taxon>Craniata</taxon>
        <taxon>Vertebrata</taxon>
        <taxon>Euteleostomi</taxon>
        <taxon>Actinopterygii</taxon>
        <taxon>Neopterygii</taxon>
        <taxon>Teleostei</taxon>
        <taxon>Neoteleostei</taxon>
        <taxon>Acanthomorphata</taxon>
        <taxon>Ovalentaria</taxon>
        <taxon>Atherinomorphae</taxon>
        <taxon>Cyprinodontiformes</taxon>
        <taxon>Fundulidae</taxon>
        <taxon>Fundulus</taxon>
    </lineage>
</organism>
<dbReference type="Proteomes" id="UP000265000">
    <property type="component" value="Unplaced"/>
</dbReference>
<dbReference type="STRING" id="8078.ENSFHEP00000000809"/>
<dbReference type="AlphaFoldDB" id="A0A3Q2NP99"/>
<sequence>MLEAVSDFQGQSFNKLRRSCLRRGALFKDPLFPATNQSLFYKRAPPPGLTWKRPRVSLAWNKSLHG</sequence>
<keyword evidence="3" id="KW-1185">Reference proteome</keyword>
<evidence type="ECO:0000313" key="2">
    <source>
        <dbReference type="Ensembl" id="ENSFHEP00000000809.1"/>
    </source>
</evidence>
<dbReference type="GeneTree" id="ENSGT01030000235286"/>
<evidence type="ECO:0008006" key="4">
    <source>
        <dbReference type="Google" id="ProtNLM"/>
    </source>
</evidence>